<evidence type="ECO:0000313" key="3">
    <source>
        <dbReference type="Proteomes" id="UP001178507"/>
    </source>
</evidence>
<comment type="caution">
    <text evidence="2">The sequence shown here is derived from an EMBL/GenBank/DDBJ whole genome shotgun (WGS) entry which is preliminary data.</text>
</comment>
<dbReference type="EMBL" id="CAUJNA010000476">
    <property type="protein sequence ID" value="CAJ1377626.1"/>
    <property type="molecule type" value="Genomic_DNA"/>
</dbReference>
<feature type="compositionally biased region" description="Basic and acidic residues" evidence="1">
    <location>
        <begin position="293"/>
        <end position="322"/>
    </location>
</feature>
<proteinExistence type="predicted"/>
<organism evidence="2 3">
    <name type="scientific">Effrenium voratum</name>
    <dbReference type="NCBI Taxonomy" id="2562239"/>
    <lineage>
        <taxon>Eukaryota</taxon>
        <taxon>Sar</taxon>
        <taxon>Alveolata</taxon>
        <taxon>Dinophyceae</taxon>
        <taxon>Suessiales</taxon>
        <taxon>Symbiodiniaceae</taxon>
        <taxon>Effrenium</taxon>
    </lineage>
</organism>
<reference evidence="2" key="1">
    <citation type="submission" date="2023-08" db="EMBL/GenBank/DDBJ databases">
        <authorList>
            <person name="Chen Y."/>
            <person name="Shah S."/>
            <person name="Dougan E. K."/>
            <person name="Thang M."/>
            <person name="Chan C."/>
        </authorList>
    </citation>
    <scope>NUCLEOTIDE SEQUENCE</scope>
</reference>
<protein>
    <submittedName>
        <fullName evidence="2">Uncharacterized protein</fullName>
    </submittedName>
</protein>
<feature type="region of interest" description="Disordered" evidence="1">
    <location>
        <begin position="114"/>
        <end position="133"/>
    </location>
</feature>
<evidence type="ECO:0000313" key="2">
    <source>
        <dbReference type="EMBL" id="CAJ1377626.1"/>
    </source>
</evidence>
<gene>
    <name evidence="2" type="ORF">EVOR1521_LOCUS6365</name>
</gene>
<evidence type="ECO:0000256" key="1">
    <source>
        <dbReference type="SAM" id="MobiDB-lite"/>
    </source>
</evidence>
<keyword evidence="3" id="KW-1185">Reference proteome</keyword>
<dbReference type="AlphaFoldDB" id="A0AA36MMQ9"/>
<name>A0AA36MMQ9_9DINO</name>
<accession>A0AA36MMQ9</accession>
<feature type="region of interest" description="Disordered" evidence="1">
    <location>
        <begin position="293"/>
        <end position="338"/>
    </location>
</feature>
<dbReference type="Proteomes" id="UP001178507">
    <property type="component" value="Unassembled WGS sequence"/>
</dbReference>
<sequence length="619" mass="68640">MSERRARQGKLVDWFDFQAYFKKKLLPTEEIEKRWGAAVAAVVDYEGDNPSNPERVRLKTKDFFQEFDEAAVTNQCRKEGAVSKGDAAVANLAATLEAPEEALQLPVSVSAKAKATAKDGQGPGKGSGPEHSEVAGANTAAFAVERLKAFEQWAHQFEVVLLMPFRKNYDTLNAQVAELDTSESELLEEYKKLVGEGEAVKIGKSKYKEHDAKMASCAGQLKLKPCAQPDCLCSFGSLALRILSLKTAETQDDLQTIINVIAGGSTALKQLNSAVSTAMQEVLKAVKDCRQREKLRKKQEEADQKRLAREETKKKKEQENKAKKGQKRQRKSKADTMPKRLAALEDDGGPGVKEVLLFSDQASFLKNRDENADELWAAPWVLHDEASLKSALTSDAAVHGRFMMFSSQFESSAPAQKHGRAFLKIQDGTGTQVAQILTEMQGDSMAKMCKDGQQASERVSSLCAMALVGVLGGQQTVSVAETPRFLLVLEGGLDMLIMPLQTYLSVCSNLGPATDWTAWLNGAYLLEHLTECFETQSMRRIVLTEYDLLYVPPMSMVWEVGLESKSVFLRSCWCSWRNLEGDVETMKQILAMTNWGESEKVQQQMKEVLDYMNTLAEED</sequence>